<gene>
    <name evidence="1" type="ORF">NCTC12119_04918</name>
</gene>
<sequence>MNSDKVVLTRSQLFQLCQPARRFKSLVNRRFQSLGLQHVTSGVAVSRIATIEKKVQELSSRFFIERDISLLRSASETLSELFLLKGELVLKDKYGDREYCYWSVTNGPSEEWIKEVAEANDKSVVSFNIDFDPCEHRKEHVQKNNLILGGYLLPSFIDLTKSVSPFIEIPEKVTFSGVKRIEQPQHLGTDYEQIITFEDSPFLSELKKSLLSSIEFLPDQTCLYVSAFNRIIDKAVFPYIDKDTADINSPGICQKMVEEFTDTLLSCPVYSTGVKDEYRIWTPWSFNFIDFSRLAYRFSSPVYTPDPGQLHWLSDEHRQMASYTLVNNIIPKRYQWQVGIPTLWKNQYRTHSEHKELLREWRT</sequence>
<dbReference type="EMBL" id="UIGI01000002">
    <property type="protein sequence ID" value="SUY92888.1"/>
    <property type="molecule type" value="Genomic_DNA"/>
</dbReference>
<protein>
    <submittedName>
        <fullName evidence="1">Uncharacterized protein</fullName>
    </submittedName>
</protein>
<evidence type="ECO:0000313" key="2">
    <source>
        <dbReference type="Proteomes" id="UP000255528"/>
    </source>
</evidence>
<accession>A0A381KNL7</accession>
<proteinExistence type="predicted"/>
<dbReference type="AlphaFoldDB" id="A0A381KNL7"/>
<dbReference type="RefSeq" id="WP_115632119.1">
    <property type="nucleotide sequence ID" value="NZ_UIGI01000002.1"/>
</dbReference>
<dbReference type="Proteomes" id="UP000255528">
    <property type="component" value="Unassembled WGS sequence"/>
</dbReference>
<name>A0A381KNL7_9ENTR</name>
<reference evidence="1 2" key="1">
    <citation type="submission" date="2018-06" db="EMBL/GenBank/DDBJ databases">
        <authorList>
            <consortium name="Pathogen Informatics"/>
            <person name="Doyle S."/>
        </authorList>
    </citation>
    <scope>NUCLEOTIDE SEQUENCE [LARGE SCALE GENOMIC DNA]</scope>
    <source>
        <strain evidence="1 2">NCTC12119</strain>
    </source>
</reference>
<organism evidence="1 2">
    <name type="scientific">Buttiauxella agrestis</name>
    <dbReference type="NCBI Taxonomy" id="82977"/>
    <lineage>
        <taxon>Bacteria</taxon>
        <taxon>Pseudomonadati</taxon>
        <taxon>Pseudomonadota</taxon>
        <taxon>Gammaproteobacteria</taxon>
        <taxon>Enterobacterales</taxon>
        <taxon>Enterobacteriaceae</taxon>
        <taxon>Buttiauxella</taxon>
    </lineage>
</organism>
<evidence type="ECO:0000313" key="1">
    <source>
        <dbReference type="EMBL" id="SUY92888.1"/>
    </source>
</evidence>